<evidence type="ECO:0000313" key="3">
    <source>
        <dbReference type="Proteomes" id="UP000574769"/>
    </source>
</evidence>
<keyword evidence="1" id="KW-0732">Signal</keyword>
<dbReference type="EMBL" id="JACHNY010000003">
    <property type="protein sequence ID" value="MBB4617840.1"/>
    <property type="molecule type" value="Genomic_DNA"/>
</dbReference>
<protein>
    <submittedName>
        <fullName evidence="2">Uncharacterized protein</fullName>
    </submittedName>
</protein>
<name>A0A7W7EZY8_9SPHN</name>
<dbReference type="RefSeq" id="WP_184114056.1">
    <property type="nucleotide sequence ID" value="NZ_JACHNY010000003.1"/>
</dbReference>
<feature type="signal peptide" evidence="1">
    <location>
        <begin position="1"/>
        <end position="26"/>
    </location>
</feature>
<reference evidence="2 3" key="1">
    <citation type="submission" date="2020-08" db="EMBL/GenBank/DDBJ databases">
        <title>Genomic Encyclopedia of Type Strains, Phase IV (KMG-IV): sequencing the most valuable type-strain genomes for metagenomic binning, comparative biology and taxonomic classification.</title>
        <authorList>
            <person name="Goeker M."/>
        </authorList>
    </citation>
    <scope>NUCLEOTIDE SEQUENCE [LARGE SCALE GENOMIC DNA]</scope>
    <source>
        <strain evidence="2 3">DSM 15867</strain>
    </source>
</reference>
<proteinExistence type="predicted"/>
<comment type="caution">
    <text evidence="2">The sequence shown here is derived from an EMBL/GenBank/DDBJ whole genome shotgun (WGS) entry which is preliminary data.</text>
</comment>
<gene>
    <name evidence="2" type="ORF">GGQ96_001968</name>
</gene>
<evidence type="ECO:0000256" key="1">
    <source>
        <dbReference type="SAM" id="SignalP"/>
    </source>
</evidence>
<dbReference type="Proteomes" id="UP000574769">
    <property type="component" value="Unassembled WGS sequence"/>
</dbReference>
<sequence>MTRQRAAGVAAVAAPLLACLTPGCSAGTEQPGALSADRNAQLNDAAAMLANDSVTLDAVTANRQDQP</sequence>
<dbReference type="AlphaFoldDB" id="A0A7W7EZY8"/>
<organism evidence="2 3">
    <name type="scientific">Sphingomonas abaci</name>
    <dbReference type="NCBI Taxonomy" id="237611"/>
    <lineage>
        <taxon>Bacteria</taxon>
        <taxon>Pseudomonadati</taxon>
        <taxon>Pseudomonadota</taxon>
        <taxon>Alphaproteobacteria</taxon>
        <taxon>Sphingomonadales</taxon>
        <taxon>Sphingomonadaceae</taxon>
        <taxon>Sphingomonas</taxon>
    </lineage>
</organism>
<evidence type="ECO:0000313" key="2">
    <source>
        <dbReference type="EMBL" id="MBB4617840.1"/>
    </source>
</evidence>
<feature type="chain" id="PRO_5031473201" evidence="1">
    <location>
        <begin position="27"/>
        <end position="67"/>
    </location>
</feature>
<keyword evidence="3" id="KW-1185">Reference proteome</keyword>
<accession>A0A7W7EZY8</accession>